<reference evidence="2 3" key="1">
    <citation type="journal article" date="2009" name="Stand. Genomic Sci.">
        <title>Complete genome sequence of Desulfotomaculum acetoxidans type strain (5575).</title>
        <authorList>
            <person name="Spring S."/>
            <person name="Lapidus A."/>
            <person name="Schroder M."/>
            <person name="Gleim D."/>
            <person name="Sims D."/>
            <person name="Meincke L."/>
            <person name="Glavina Del Rio T."/>
            <person name="Tice H."/>
            <person name="Copeland A."/>
            <person name="Cheng J.F."/>
            <person name="Lucas S."/>
            <person name="Chen F."/>
            <person name="Nolan M."/>
            <person name="Bruce D."/>
            <person name="Goodwin L."/>
            <person name="Pitluck S."/>
            <person name="Ivanova N."/>
            <person name="Mavromatis K."/>
            <person name="Mikhailova N."/>
            <person name="Pati A."/>
            <person name="Chen A."/>
            <person name="Palaniappan K."/>
            <person name="Land M."/>
            <person name="Hauser L."/>
            <person name="Chang Y.J."/>
            <person name="Jeffries C.D."/>
            <person name="Chain P."/>
            <person name="Saunders E."/>
            <person name="Brettin T."/>
            <person name="Detter J.C."/>
            <person name="Goker M."/>
            <person name="Bristow J."/>
            <person name="Eisen J.A."/>
            <person name="Markowitz V."/>
            <person name="Hugenholtz P."/>
            <person name="Kyrpides N.C."/>
            <person name="Klenk H.P."/>
            <person name="Han C."/>
        </authorList>
    </citation>
    <scope>NUCLEOTIDE SEQUENCE [LARGE SCALE GENOMIC DNA]</scope>
    <source>
        <strain evidence="3">ATCC 49208 / DSM 771 / VKM B-1644</strain>
    </source>
</reference>
<gene>
    <name evidence="2" type="ordered locus">Dtox_4222</name>
</gene>
<evidence type="ECO:0000256" key="1">
    <source>
        <dbReference type="SAM" id="Phobius"/>
    </source>
</evidence>
<dbReference type="eggNOG" id="ENOG5032X49">
    <property type="taxonomic scope" value="Bacteria"/>
</dbReference>
<dbReference type="AlphaFoldDB" id="C8VZE4"/>
<evidence type="ECO:0000313" key="2">
    <source>
        <dbReference type="EMBL" id="ACV64889.1"/>
    </source>
</evidence>
<keyword evidence="3" id="KW-1185">Reference proteome</keyword>
<feature type="transmembrane region" description="Helical" evidence="1">
    <location>
        <begin position="12"/>
        <end position="32"/>
    </location>
</feature>
<keyword evidence="1" id="KW-1133">Transmembrane helix</keyword>
<dbReference type="EMBL" id="CP001720">
    <property type="protein sequence ID" value="ACV64889.1"/>
    <property type="molecule type" value="Genomic_DNA"/>
</dbReference>
<name>C8VZE4_DESAS</name>
<organism evidence="2 3">
    <name type="scientific">Desulfofarcimen acetoxidans (strain ATCC 49208 / DSM 771 / KCTC 5769 / VKM B-1644 / 5575)</name>
    <name type="common">Desulfotomaculum acetoxidans</name>
    <dbReference type="NCBI Taxonomy" id="485916"/>
    <lineage>
        <taxon>Bacteria</taxon>
        <taxon>Bacillati</taxon>
        <taxon>Bacillota</taxon>
        <taxon>Clostridia</taxon>
        <taxon>Eubacteriales</taxon>
        <taxon>Peptococcaceae</taxon>
        <taxon>Desulfofarcimen</taxon>
    </lineage>
</organism>
<keyword evidence="1" id="KW-0812">Transmembrane</keyword>
<dbReference type="RefSeq" id="WP_015759559.1">
    <property type="nucleotide sequence ID" value="NC_013216.1"/>
</dbReference>
<protein>
    <submittedName>
        <fullName evidence="2">Uncharacterized protein</fullName>
    </submittedName>
</protein>
<dbReference type="OrthoDB" id="1859545at2"/>
<proteinExistence type="predicted"/>
<dbReference type="HOGENOM" id="CLU_128597_0_0_9"/>
<keyword evidence="1" id="KW-0472">Membrane</keyword>
<sequence>MWKQLIAQVNGVMVDVVSGLVALGAAATTYYLKKGADKLKAETSHIQNKAQAQLMWQAIDRLEDTAEKVVTKTEQTAAGQLRQAVKDGKADRSKLLALGQKACNEILQTLEPDIVQVLSANLGDLQAYILSTVETQVKQLKDAKANLAG</sequence>
<dbReference type="KEGG" id="dae:Dtox_4222"/>
<dbReference type="STRING" id="485916.Dtox_4222"/>
<dbReference type="Proteomes" id="UP000002217">
    <property type="component" value="Chromosome"/>
</dbReference>
<evidence type="ECO:0000313" key="3">
    <source>
        <dbReference type="Proteomes" id="UP000002217"/>
    </source>
</evidence>
<accession>C8VZE4</accession>